<dbReference type="Proteomes" id="UP001620645">
    <property type="component" value="Unassembled WGS sequence"/>
</dbReference>
<comment type="caution">
    <text evidence="2">The sequence shown here is derived from an EMBL/GenBank/DDBJ whole genome shotgun (WGS) entry which is preliminary data.</text>
</comment>
<dbReference type="PANTHER" id="PTHR37475">
    <property type="entry name" value="ZYGOTE-SPECIFIC CLASS V COPY B GENE PROTEIN"/>
    <property type="match status" value="1"/>
</dbReference>
<sequence length="91" mass="9039">MVKKITESSPYVAIITILLLLSLNPAIAGPAAYGICQAGCSAVVVACYAAAGAVFGTVTAGIGTPHAIVACNTAYGTCQSACWAALYSPTL</sequence>
<dbReference type="PANTHER" id="PTHR37475:SF1">
    <property type="entry name" value="ZYGOTE-SPECIFIC PROTEIN"/>
    <property type="match status" value="1"/>
</dbReference>
<feature type="chain" id="PRO_5044769662" description="Cysteine-rich protein" evidence="1">
    <location>
        <begin position="29"/>
        <end position="91"/>
    </location>
</feature>
<reference evidence="2 3" key="1">
    <citation type="submission" date="2024-10" db="EMBL/GenBank/DDBJ databases">
        <authorList>
            <person name="Kim D."/>
        </authorList>
    </citation>
    <scope>NUCLEOTIDE SEQUENCE [LARGE SCALE GENOMIC DNA]</scope>
    <source>
        <strain evidence="2">Taebaek</strain>
    </source>
</reference>
<feature type="signal peptide" evidence="1">
    <location>
        <begin position="1"/>
        <end position="28"/>
    </location>
</feature>
<accession>A0ABD2HQQ4</accession>
<evidence type="ECO:0000313" key="2">
    <source>
        <dbReference type="EMBL" id="KAL3070294.1"/>
    </source>
</evidence>
<evidence type="ECO:0000256" key="1">
    <source>
        <dbReference type="SAM" id="SignalP"/>
    </source>
</evidence>
<evidence type="ECO:0008006" key="4">
    <source>
        <dbReference type="Google" id="ProtNLM"/>
    </source>
</evidence>
<name>A0ABD2HQQ4_HETSC</name>
<keyword evidence="3" id="KW-1185">Reference proteome</keyword>
<protein>
    <recommendedName>
        <fullName evidence="4">Cysteine-rich protein</fullName>
    </recommendedName>
</protein>
<gene>
    <name evidence="2" type="ORF">niasHS_016121</name>
</gene>
<dbReference type="EMBL" id="JBICCN010000411">
    <property type="protein sequence ID" value="KAL3070294.1"/>
    <property type="molecule type" value="Genomic_DNA"/>
</dbReference>
<keyword evidence="1" id="KW-0732">Signal</keyword>
<dbReference type="AlphaFoldDB" id="A0ABD2HQQ4"/>
<organism evidence="2 3">
    <name type="scientific">Heterodera schachtii</name>
    <name type="common">Sugarbeet cyst nematode worm</name>
    <name type="synonym">Tylenchus schachtii</name>
    <dbReference type="NCBI Taxonomy" id="97005"/>
    <lineage>
        <taxon>Eukaryota</taxon>
        <taxon>Metazoa</taxon>
        <taxon>Ecdysozoa</taxon>
        <taxon>Nematoda</taxon>
        <taxon>Chromadorea</taxon>
        <taxon>Rhabditida</taxon>
        <taxon>Tylenchina</taxon>
        <taxon>Tylenchomorpha</taxon>
        <taxon>Tylenchoidea</taxon>
        <taxon>Heteroderidae</taxon>
        <taxon>Heteroderinae</taxon>
        <taxon>Heterodera</taxon>
    </lineage>
</organism>
<proteinExistence type="predicted"/>
<evidence type="ECO:0000313" key="3">
    <source>
        <dbReference type="Proteomes" id="UP001620645"/>
    </source>
</evidence>